<dbReference type="Pfam" id="PF00149">
    <property type="entry name" value="Metallophos"/>
    <property type="match status" value="1"/>
</dbReference>
<comment type="similarity">
    <text evidence="2 12">Belongs to the acid sphingomyelinase family.</text>
</comment>
<keyword evidence="10 12" id="KW-0326">Glycosidase</keyword>
<comment type="subcellular location">
    <subcellularLocation>
        <location evidence="1">Secreted</location>
    </subcellularLocation>
</comment>
<dbReference type="InterPro" id="IPR011001">
    <property type="entry name" value="Saposin-like"/>
</dbReference>
<organism evidence="17 18">
    <name type="scientific">Rotaria socialis</name>
    <dbReference type="NCBI Taxonomy" id="392032"/>
    <lineage>
        <taxon>Eukaryota</taxon>
        <taxon>Metazoa</taxon>
        <taxon>Spiralia</taxon>
        <taxon>Gnathifera</taxon>
        <taxon>Rotifera</taxon>
        <taxon>Eurotatoria</taxon>
        <taxon>Bdelloidea</taxon>
        <taxon>Philodinida</taxon>
        <taxon>Philodinidae</taxon>
        <taxon>Rotaria</taxon>
    </lineage>
</organism>
<evidence type="ECO:0000256" key="15">
    <source>
        <dbReference type="SAM" id="SignalP"/>
    </source>
</evidence>
<dbReference type="GO" id="GO:0061750">
    <property type="term" value="F:acid sphingomyelin phosphodiesterase activity"/>
    <property type="evidence" value="ECO:0007669"/>
    <property type="project" value="TreeGrafter"/>
</dbReference>
<protein>
    <recommendedName>
        <fullName evidence="12">Sphingomyelin phosphodiesterase</fullName>
    </recommendedName>
</protein>
<keyword evidence="3" id="KW-0964">Secreted</keyword>
<feature type="binding site" evidence="13">
    <location>
        <position position="188"/>
    </location>
    <ligand>
        <name>Zn(2+)</name>
        <dbReference type="ChEBI" id="CHEBI:29105"/>
        <label>1</label>
    </ligand>
</feature>
<dbReference type="PIRSF" id="PIRSF000948">
    <property type="entry name" value="Sphingomy_PDE"/>
    <property type="match status" value="1"/>
</dbReference>
<comment type="cofactor">
    <cofactor evidence="13">
        <name>Zn(2+)</name>
        <dbReference type="ChEBI" id="CHEBI:29105"/>
    </cofactor>
    <text evidence="13">Binds 2 Zn(2+) ions per subunit.</text>
</comment>
<feature type="binding site" evidence="13">
    <location>
        <position position="455"/>
    </location>
    <ligand>
        <name>Zn(2+)</name>
        <dbReference type="ChEBI" id="CHEBI:29105"/>
        <label>2</label>
    </ligand>
</feature>
<feature type="binding site" evidence="13">
    <location>
        <position position="256"/>
    </location>
    <ligand>
        <name>Zn(2+)</name>
        <dbReference type="ChEBI" id="CHEBI:29105"/>
        <label>1</label>
    </ligand>
</feature>
<dbReference type="Gene3D" id="3.60.21.10">
    <property type="match status" value="1"/>
</dbReference>
<evidence type="ECO:0000313" key="18">
    <source>
        <dbReference type="Proteomes" id="UP000663869"/>
    </source>
</evidence>
<evidence type="ECO:0000256" key="8">
    <source>
        <dbReference type="ARBA" id="ARBA00023157"/>
    </source>
</evidence>
<dbReference type="SUPFAM" id="SSF47862">
    <property type="entry name" value="Saposin"/>
    <property type="match status" value="1"/>
</dbReference>
<evidence type="ECO:0000256" key="6">
    <source>
        <dbReference type="ARBA" id="ARBA00022801"/>
    </source>
</evidence>
<dbReference type="EMBL" id="CAJNYU010001617">
    <property type="protein sequence ID" value="CAF3453227.1"/>
    <property type="molecule type" value="Genomic_DNA"/>
</dbReference>
<evidence type="ECO:0000256" key="13">
    <source>
        <dbReference type="PIRSR" id="PIRSR000948-1"/>
    </source>
</evidence>
<dbReference type="Pfam" id="PF19272">
    <property type="entry name" value="ASMase_C"/>
    <property type="match status" value="1"/>
</dbReference>
<feature type="binding site" evidence="13">
    <location>
        <position position="296"/>
    </location>
    <ligand>
        <name>Zn(2+)</name>
        <dbReference type="ChEBI" id="CHEBI:29105"/>
        <label>2</label>
    </ligand>
</feature>
<accession>A0A818DTT6</accession>
<dbReference type="GO" id="GO:0005615">
    <property type="term" value="C:extracellular space"/>
    <property type="evidence" value="ECO:0007669"/>
    <property type="project" value="TreeGrafter"/>
</dbReference>
<evidence type="ECO:0000256" key="4">
    <source>
        <dbReference type="ARBA" id="ARBA00022723"/>
    </source>
</evidence>
<dbReference type="PANTHER" id="PTHR10340:SF34">
    <property type="entry name" value="SPHINGOMYELIN PHOSPHODIESTERASE"/>
    <property type="match status" value="1"/>
</dbReference>
<keyword evidence="4 13" id="KW-0479">Metal-binding</keyword>
<evidence type="ECO:0000256" key="3">
    <source>
        <dbReference type="ARBA" id="ARBA00022525"/>
    </source>
</evidence>
<dbReference type="GO" id="GO:0046872">
    <property type="term" value="F:metal ion binding"/>
    <property type="evidence" value="ECO:0007669"/>
    <property type="project" value="UniProtKB-KW"/>
</dbReference>
<evidence type="ECO:0000256" key="7">
    <source>
        <dbReference type="ARBA" id="ARBA00022833"/>
    </source>
</evidence>
<dbReference type="GO" id="GO:0046513">
    <property type="term" value="P:ceramide biosynthetic process"/>
    <property type="evidence" value="ECO:0007669"/>
    <property type="project" value="TreeGrafter"/>
</dbReference>
<keyword evidence="8 14" id="KW-1015">Disulfide bond</keyword>
<evidence type="ECO:0000256" key="9">
    <source>
        <dbReference type="ARBA" id="ARBA00023180"/>
    </source>
</evidence>
<dbReference type="CDD" id="cd00842">
    <property type="entry name" value="MPP_ASMase"/>
    <property type="match status" value="1"/>
</dbReference>
<feature type="disulfide bond" evidence="14">
    <location>
        <begin position="100"/>
        <end position="111"/>
    </location>
</feature>
<dbReference type="GO" id="GO:0016798">
    <property type="term" value="F:hydrolase activity, acting on glycosyl bonds"/>
    <property type="evidence" value="ECO:0007669"/>
    <property type="project" value="UniProtKB-KW"/>
</dbReference>
<gene>
    <name evidence="17" type="ORF">FME351_LOCUS13542</name>
</gene>
<dbReference type="SUPFAM" id="SSF56300">
    <property type="entry name" value="Metallo-dependent phosphatases"/>
    <property type="match status" value="1"/>
</dbReference>
<sequence>MSATFQCFLLLSFLTVYLIVANARSIPEPFDNVDQNVFITLANYRHRFERSMNIKKLRWAFNSLNSTALCEACDLLVPEMRVLIMINRTDLIDDVAIRFCKYYKLLDENVCLGAVKEYKNIVIEVLAISPLTNKELCSLAFECQAPPYFPVVGWNVTFPNKPKPTPRPPQPPTPGAPKLNILHLSDVHIDFSYKPGSQADCSQPLCCRGGQPAPGHTGAGFWGDYRNCDIPYWTAEAILKYAADLEEVDFIYYTGDLPAHNVWNQSRADQLYSINTINSMLATVFPNKTFYSAVGNHEAAPCNLYPTPNIRTDNISWLYEALADNWIRLGLPADTRDSILNGAFYTALVRPAPCNLYPTPNIRTDNISWLYEALADNWIRLGLPADTRDSILNGAFYTALVRPGLRLISINMNYCSRENFWLLVNSTDPLGQLQWLIDWLQYAEDHEEKVHIIGHHPPRSCLASFGWNFYKIVNRYENTIAGQFYGHSHLDEFLMFYDEENRTRPVSMAYMGPSLTTSSYLNPGYRVYSIDGDYEGSSFWTLDHRTVIMNLTASNMYNRTIFTDEYDARDAYQMENLFPNDWDNVVQRAKSDIDGPLMGLIYQYYTKSYADGSQCDHNCRRGLLCSYLTARANDPHACDSIPTFV</sequence>
<dbReference type="InterPro" id="IPR041805">
    <property type="entry name" value="ASMase/PPN1_MPP"/>
</dbReference>
<evidence type="ECO:0000256" key="14">
    <source>
        <dbReference type="PIRSR" id="PIRSR000948-2"/>
    </source>
</evidence>
<dbReference type="InterPro" id="IPR029052">
    <property type="entry name" value="Metallo-depent_PP-like"/>
</dbReference>
<dbReference type="GO" id="GO:0005764">
    <property type="term" value="C:lysosome"/>
    <property type="evidence" value="ECO:0007669"/>
    <property type="project" value="TreeGrafter"/>
</dbReference>
<feature type="signal peptide" evidence="15">
    <location>
        <begin position="1"/>
        <end position="23"/>
    </location>
</feature>
<evidence type="ECO:0000313" key="17">
    <source>
        <dbReference type="EMBL" id="CAF3453227.1"/>
    </source>
</evidence>
<keyword evidence="6 12" id="KW-0378">Hydrolase</keyword>
<dbReference type="InterPro" id="IPR045473">
    <property type="entry name" value="ASM_C"/>
</dbReference>
<dbReference type="GO" id="GO:0016020">
    <property type="term" value="C:membrane"/>
    <property type="evidence" value="ECO:0007669"/>
    <property type="project" value="GOC"/>
</dbReference>
<feature type="disulfide bond" evidence="14">
    <location>
        <begin position="415"/>
        <end position="461"/>
    </location>
</feature>
<feature type="disulfide bond" evidence="14">
    <location>
        <begin position="207"/>
        <end position="228"/>
    </location>
</feature>
<feature type="chain" id="PRO_5032296999" description="Sphingomyelin phosphodiesterase" evidence="15">
    <location>
        <begin position="24"/>
        <end position="645"/>
    </location>
</feature>
<feature type="disulfide bond" evidence="14">
    <location>
        <begin position="73"/>
        <end position="137"/>
    </location>
</feature>
<comment type="function">
    <text evidence="12">Converts sphingomyelin to ceramide.</text>
</comment>
<proteinExistence type="inferred from homology"/>
<evidence type="ECO:0000259" key="16">
    <source>
        <dbReference type="PROSITE" id="PS50015"/>
    </source>
</evidence>
<dbReference type="PANTHER" id="PTHR10340">
    <property type="entry name" value="SPHINGOMYELIN PHOSPHODIESTERASE"/>
    <property type="match status" value="1"/>
</dbReference>
<feature type="binding site" evidence="13">
    <location>
        <position position="489"/>
    </location>
    <ligand>
        <name>Zn(2+)</name>
        <dbReference type="ChEBI" id="CHEBI:29105"/>
        <label>1</label>
    </ligand>
</feature>
<evidence type="ECO:0000256" key="10">
    <source>
        <dbReference type="ARBA" id="ARBA00023295"/>
    </source>
</evidence>
<name>A0A818DTT6_9BILA</name>
<dbReference type="AlphaFoldDB" id="A0A818DTT6"/>
<keyword evidence="9" id="KW-0325">Glycoprotein</keyword>
<dbReference type="Proteomes" id="UP000663869">
    <property type="component" value="Unassembled WGS sequence"/>
</dbReference>
<feature type="disulfide bond" evidence="14">
    <location>
        <begin position="201"/>
        <end position="206"/>
    </location>
</feature>
<keyword evidence="5 15" id="KW-0732">Signal</keyword>
<evidence type="ECO:0000256" key="11">
    <source>
        <dbReference type="ARBA" id="ARBA00047268"/>
    </source>
</evidence>
<dbReference type="PROSITE" id="PS50015">
    <property type="entry name" value="SAP_B"/>
    <property type="match status" value="1"/>
</dbReference>
<feature type="domain" description="Saposin B-type" evidence="16">
    <location>
        <begin position="66"/>
        <end position="147"/>
    </location>
</feature>
<feature type="binding site" evidence="13">
    <location>
        <position position="256"/>
    </location>
    <ligand>
        <name>Zn(2+)</name>
        <dbReference type="ChEBI" id="CHEBI:29105"/>
        <label>2</label>
    </ligand>
</feature>
<evidence type="ECO:0000256" key="2">
    <source>
        <dbReference type="ARBA" id="ARBA00008234"/>
    </source>
</evidence>
<feature type="binding site" evidence="13">
    <location>
        <position position="487"/>
    </location>
    <ligand>
        <name>Zn(2+)</name>
        <dbReference type="ChEBI" id="CHEBI:29105"/>
        <label>2</label>
    </ligand>
</feature>
<dbReference type="InterPro" id="IPR004843">
    <property type="entry name" value="Calcineurin-like_PHP"/>
</dbReference>
<evidence type="ECO:0000256" key="5">
    <source>
        <dbReference type="ARBA" id="ARBA00022729"/>
    </source>
</evidence>
<comment type="caution">
    <text evidence="17">The sequence shown here is derived from an EMBL/GenBank/DDBJ whole genome shotgun (WGS) entry which is preliminary data.</text>
</comment>
<feature type="binding site" evidence="13">
    <location>
        <position position="186"/>
    </location>
    <ligand>
        <name>Zn(2+)</name>
        <dbReference type="ChEBI" id="CHEBI:29105"/>
        <label>1</label>
    </ligand>
</feature>
<dbReference type="InterPro" id="IPR008139">
    <property type="entry name" value="SaposinB_dom"/>
</dbReference>
<feature type="disulfide bond" evidence="14">
    <location>
        <begin position="615"/>
        <end position="619"/>
    </location>
</feature>
<evidence type="ECO:0000256" key="12">
    <source>
        <dbReference type="PIRNR" id="PIRNR000948"/>
    </source>
</evidence>
<evidence type="ECO:0000256" key="1">
    <source>
        <dbReference type="ARBA" id="ARBA00004613"/>
    </source>
</evidence>
<reference evidence="17" key="1">
    <citation type="submission" date="2021-02" db="EMBL/GenBank/DDBJ databases">
        <authorList>
            <person name="Nowell W R."/>
        </authorList>
    </citation>
    <scope>NUCLEOTIDE SEQUENCE</scope>
</reference>
<keyword evidence="7 13" id="KW-0862">Zinc</keyword>
<dbReference type="GO" id="GO:0006685">
    <property type="term" value="P:sphingomyelin catabolic process"/>
    <property type="evidence" value="ECO:0007669"/>
    <property type="project" value="UniProtKB-UniRule"/>
</dbReference>
<comment type="catalytic activity">
    <reaction evidence="11">
        <text>a sphingomyelin + H2O = phosphocholine + an N-acylsphing-4-enine + H(+)</text>
        <dbReference type="Rhea" id="RHEA:19253"/>
        <dbReference type="ChEBI" id="CHEBI:15377"/>
        <dbReference type="ChEBI" id="CHEBI:15378"/>
        <dbReference type="ChEBI" id="CHEBI:17636"/>
        <dbReference type="ChEBI" id="CHEBI:52639"/>
        <dbReference type="ChEBI" id="CHEBI:295975"/>
        <dbReference type="EC" id="3.1.4.12"/>
    </reaction>
    <physiologicalReaction direction="left-to-right" evidence="11">
        <dbReference type="Rhea" id="RHEA:19254"/>
    </physiologicalReaction>
</comment>
<dbReference type="InterPro" id="IPR011160">
    <property type="entry name" value="Sphingomy_PDE"/>
</dbReference>